<evidence type="ECO:0000313" key="12">
    <source>
        <dbReference type="Proteomes" id="UP000716291"/>
    </source>
</evidence>
<keyword evidence="12" id="KW-1185">Reference proteome</keyword>
<evidence type="ECO:0000256" key="4">
    <source>
        <dbReference type="ARBA" id="ARBA00022603"/>
    </source>
</evidence>
<evidence type="ECO:0000256" key="5">
    <source>
        <dbReference type="ARBA" id="ARBA00022679"/>
    </source>
</evidence>
<comment type="caution">
    <text evidence="11">The sequence shown here is derived from an EMBL/GenBank/DDBJ whole genome shotgun (WGS) entry which is preliminary data.</text>
</comment>
<dbReference type="Gene3D" id="1.10.10.1700">
    <property type="entry name" value="Histone-lysine N-methyltransferase"/>
    <property type="match status" value="1"/>
</dbReference>
<gene>
    <name evidence="11" type="ORF">G6F64_011035</name>
</gene>
<feature type="region of interest" description="Disordered" evidence="9">
    <location>
        <begin position="315"/>
        <end position="345"/>
    </location>
</feature>
<evidence type="ECO:0000256" key="1">
    <source>
        <dbReference type="ARBA" id="ARBA00004123"/>
    </source>
</evidence>
<organism evidence="11 12">
    <name type="scientific">Rhizopus oryzae</name>
    <name type="common">Mucormycosis agent</name>
    <name type="synonym">Rhizopus arrhizus var. delemar</name>
    <dbReference type="NCBI Taxonomy" id="64495"/>
    <lineage>
        <taxon>Eukaryota</taxon>
        <taxon>Fungi</taxon>
        <taxon>Fungi incertae sedis</taxon>
        <taxon>Mucoromycota</taxon>
        <taxon>Mucoromycotina</taxon>
        <taxon>Mucoromycetes</taxon>
        <taxon>Mucorales</taxon>
        <taxon>Mucorineae</taxon>
        <taxon>Rhizopodaceae</taxon>
        <taxon>Rhizopus</taxon>
    </lineage>
</organism>
<evidence type="ECO:0000256" key="8">
    <source>
        <dbReference type="ARBA" id="ARBA00023242"/>
    </source>
</evidence>
<dbReference type="GO" id="GO:0032259">
    <property type="term" value="P:methylation"/>
    <property type="evidence" value="ECO:0007669"/>
    <property type="project" value="UniProtKB-KW"/>
</dbReference>
<keyword evidence="5" id="KW-0808">Transferase</keyword>
<evidence type="ECO:0000256" key="9">
    <source>
        <dbReference type="SAM" id="MobiDB-lite"/>
    </source>
</evidence>
<dbReference type="SMART" id="SM00317">
    <property type="entry name" value="SET"/>
    <property type="match status" value="1"/>
</dbReference>
<dbReference type="EMBL" id="JAANQT010002502">
    <property type="protein sequence ID" value="KAG1302312.1"/>
    <property type="molecule type" value="Genomic_DNA"/>
</dbReference>
<keyword evidence="4" id="KW-0489">Methyltransferase</keyword>
<dbReference type="CDD" id="cd10524">
    <property type="entry name" value="SET_Suv4-20-like"/>
    <property type="match status" value="1"/>
</dbReference>
<proteinExistence type="predicted"/>
<feature type="region of interest" description="Disordered" evidence="9">
    <location>
        <begin position="206"/>
        <end position="257"/>
    </location>
</feature>
<protein>
    <recommendedName>
        <fullName evidence="10">SET domain-containing protein</fullName>
    </recommendedName>
</protein>
<dbReference type="Pfam" id="PF00856">
    <property type="entry name" value="SET"/>
    <property type="match status" value="1"/>
</dbReference>
<dbReference type="Proteomes" id="UP000716291">
    <property type="component" value="Unassembled WGS sequence"/>
</dbReference>
<dbReference type="SUPFAM" id="SSF82199">
    <property type="entry name" value="SET domain"/>
    <property type="match status" value="1"/>
</dbReference>
<dbReference type="PANTHER" id="PTHR12977">
    <property type="entry name" value="SUPPRESSOR OF VARIEGATION 4-20-RELATED"/>
    <property type="match status" value="1"/>
</dbReference>
<feature type="compositionally biased region" description="Polar residues" evidence="9">
    <location>
        <begin position="315"/>
        <end position="332"/>
    </location>
</feature>
<dbReference type="Gene3D" id="2.170.270.10">
    <property type="entry name" value="SET domain"/>
    <property type="match status" value="1"/>
</dbReference>
<evidence type="ECO:0000313" key="11">
    <source>
        <dbReference type="EMBL" id="KAG1302312.1"/>
    </source>
</evidence>
<name>A0A9P6X040_RHIOR</name>
<evidence type="ECO:0000256" key="6">
    <source>
        <dbReference type="ARBA" id="ARBA00022691"/>
    </source>
</evidence>
<accession>A0A9P6X040</accession>
<sequence length="580" mass="64795">MDIIKRNVLENSKPTDAVNEILEIDYFKHYLALKNPKQIQEFAQHMKRYLYMYMPNAGYEVADTKRYSERKLEACLIATKNWHVGDEIKLLTGVIATLDPKDDAELKKGNRDFSVMWSSRKKCTCLFLGPARFANHDCNSNCRFIAHGLNSIIFKVVKEIKCGDEITVFYGQHYFGENNCECKCVTCEKRSTGYYTISSTLPPITATKEPTLKTNTRPTRKRKPPASHEDYIQTTHKNRRLKCSAPPMSDEEEVEGRAKKKLKVMSIDFICNENNKKESERRKSDSALLGLPQDTIVNSNQLQKEITVVVQPDLYQSQGSPSDSTNADSAISLSPEADNKEGGILDDEDMDVLDQFLDDLSDLSSVSSSVSLFDEPVLKKQKNHNCTKPKKEKDLTCIACLRPLQNIPEQVGPDANLTHELATWTWSPSAVFTDWRPKRCPRCERHFTIFGQEWPTRREKKMVKKGRKSKNKKSVPMKIVATETVVTEVVATDVTATNTAATNTAATNTAATNTAATNTAATNTAVTNTAVTNTAVTNAVTDAVTNAVMNTTTDLLPNNQLNDAPSELVTSSLLSEDIKL</sequence>
<dbReference type="InterPro" id="IPR001214">
    <property type="entry name" value="SET_dom"/>
</dbReference>
<reference evidence="11" key="1">
    <citation type="journal article" date="2020" name="Microb. Genom.">
        <title>Genetic diversity of clinical and environmental Mucorales isolates obtained from an investigation of mucormycosis cases among solid organ transplant recipients.</title>
        <authorList>
            <person name="Nguyen M.H."/>
            <person name="Kaul D."/>
            <person name="Muto C."/>
            <person name="Cheng S.J."/>
            <person name="Richter R.A."/>
            <person name="Bruno V.M."/>
            <person name="Liu G."/>
            <person name="Beyhan S."/>
            <person name="Sundermann A.J."/>
            <person name="Mounaud S."/>
            <person name="Pasculle A.W."/>
            <person name="Nierman W.C."/>
            <person name="Driscoll E."/>
            <person name="Cumbie R."/>
            <person name="Clancy C.J."/>
            <person name="Dupont C.L."/>
        </authorList>
    </citation>
    <scope>NUCLEOTIDE SEQUENCE</scope>
    <source>
        <strain evidence="11">GL11</strain>
    </source>
</reference>
<keyword evidence="3" id="KW-0158">Chromosome</keyword>
<dbReference type="GO" id="GO:0005634">
    <property type="term" value="C:nucleus"/>
    <property type="evidence" value="ECO:0007669"/>
    <property type="project" value="UniProtKB-SubCell"/>
</dbReference>
<keyword evidence="8" id="KW-0539">Nucleus</keyword>
<dbReference type="GO" id="GO:0042799">
    <property type="term" value="F:histone H4K20 methyltransferase activity"/>
    <property type="evidence" value="ECO:0007669"/>
    <property type="project" value="TreeGrafter"/>
</dbReference>
<feature type="domain" description="SET" evidence="10">
    <location>
        <begin position="57"/>
        <end position="171"/>
    </location>
</feature>
<dbReference type="PANTHER" id="PTHR12977:SF4">
    <property type="entry name" value="HISTONE-LYSINE N-METHYLTRANSFERASE KMT5B"/>
    <property type="match status" value="1"/>
</dbReference>
<evidence type="ECO:0000256" key="2">
    <source>
        <dbReference type="ARBA" id="ARBA00004286"/>
    </source>
</evidence>
<dbReference type="InterPro" id="IPR041938">
    <property type="entry name" value="Hist-Lys_N-MTase_N"/>
</dbReference>
<keyword evidence="6" id="KW-0949">S-adenosyl-L-methionine</keyword>
<dbReference type="AlphaFoldDB" id="A0A9P6X040"/>
<evidence type="ECO:0000256" key="3">
    <source>
        <dbReference type="ARBA" id="ARBA00022454"/>
    </source>
</evidence>
<dbReference type="InterPro" id="IPR039977">
    <property type="entry name" value="Suv4-20/Set9"/>
</dbReference>
<comment type="subcellular location">
    <subcellularLocation>
        <location evidence="2">Chromosome</location>
    </subcellularLocation>
    <subcellularLocation>
        <location evidence="1">Nucleus</location>
    </subcellularLocation>
</comment>
<keyword evidence="7" id="KW-0156">Chromatin regulator</keyword>
<dbReference type="PROSITE" id="PS50280">
    <property type="entry name" value="SET"/>
    <property type="match status" value="1"/>
</dbReference>
<evidence type="ECO:0000256" key="7">
    <source>
        <dbReference type="ARBA" id="ARBA00022853"/>
    </source>
</evidence>
<dbReference type="GO" id="GO:0005694">
    <property type="term" value="C:chromosome"/>
    <property type="evidence" value="ECO:0007669"/>
    <property type="project" value="UniProtKB-SubCell"/>
</dbReference>
<dbReference type="InterPro" id="IPR046341">
    <property type="entry name" value="SET_dom_sf"/>
</dbReference>
<evidence type="ECO:0000259" key="10">
    <source>
        <dbReference type="PROSITE" id="PS50280"/>
    </source>
</evidence>